<feature type="region of interest" description="Disordered" evidence="1">
    <location>
        <begin position="43"/>
        <end position="64"/>
    </location>
</feature>
<protein>
    <submittedName>
        <fullName evidence="2">Uncharacterized protein</fullName>
    </submittedName>
</protein>
<evidence type="ECO:0000256" key="1">
    <source>
        <dbReference type="SAM" id="MobiDB-lite"/>
    </source>
</evidence>
<dbReference type="EMBL" id="KK107249">
    <property type="protein sequence ID" value="EZA54451.1"/>
    <property type="molecule type" value="Genomic_DNA"/>
</dbReference>
<sequence length="90" mass="9666">MFSRTRIAKNNGGVNVGPVSPARSLARIADESGTCSAHFASHANPGRTFRTTNKPLDDVRSGRPNEHLCAVSDLRQSERLKSAPCTCGTR</sequence>
<proteinExistence type="predicted"/>
<accession>A0A026WFJ6</accession>
<dbReference type="AlphaFoldDB" id="A0A026WFJ6"/>
<name>A0A026WFJ6_OOCBI</name>
<organism evidence="2 3">
    <name type="scientific">Ooceraea biroi</name>
    <name type="common">Clonal raider ant</name>
    <name type="synonym">Cerapachys biroi</name>
    <dbReference type="NCBI Taxonomy" id="2015173"/>
    <lineage>
        <taxon>Eukaryota</taxon>
        <taxon>Metazoa</taxon>
        <taxon>Ecdysozoa</taxon>
        <taxon>Arthropoda</taxon>
        <taxon>Hexapoda</taxon>
        <taxon>Insecta</taxon>
        <taxon>Pterygota</taxon>
        <taxon>Neoptera</taxon>
        <taxon>Endopterygota</taxon>
        <taxon>Hymenoptera</taxon>
        <taxon>Apocrita</taxon>
        <taxon>Aculeata</taxon>
        <taxon>Formicoidea</taxon>
        <taxon>Formicidae</taxon>
        <taxon>Dorylinae</taxon>
        <taxon>Ooceraea</taxon>
    </lineage>
</organism>
<feature type="compositionally biased region" description="Basic and acidic residues" evidence="1">
    <location>
        <begin position="55"/>
        <end position="64"/>
    </location>
</feature>
<gene>
    <name evidence="2" type="ORF">X777_05717</name>
</gene>
<evidence type="ECO:0000313" key="2">
    <source>
        <dbReference type="EMBL" id="EZA54451.1"/>
    </source>
</evidence>
<reference evidence="2 3" key="1">
    <citation type="journal article" date="2014" name="Curr. Biol.">
        <title>The genome of the clonal raider ant Cerapachys biroi.</title>
        <authorList>
            <person name="Oxley P.R."/>
            <person name="Ji L."/>
            <person name="Fetter-Pruneda I."/>
            <person name="McKenzie S.K."/>
            <person name="Li C."/>
            <person name="Hu H."/>
            <person name="Zhang G."/>
            <person name="Kronauer D.J."/>
        </authorList>
    </citation>
    <scope>NUCLEOTIDE SEQUENCE [LARGE SCALE GENOMIC DNA]</scope>
</reference>
<keyword evidence="3" id="KW-1185">Reference proteome</keyword>
<dbReference type="Proteomes" id="UP000053097">
    <property type="component" value="Unassembled WGS sequence"/>
</dbReference>
<evidence type="ECO:0000313" key="3">
    <source>
        <dbReference type="Proteomes" id="UP000053097"/>
    </source>
</evidence>